<evidence type="ECO:0000313" key="2">
    <source>
        <dbReference type="Proteomes" id="UP001596016"/>
    </source>
</evidence>
<protein>
    <submittedName>
        <fullName evidence="1">Uncharacterized protein</fullName>
    </submittedName>
</protein>
<accession>A0ABW0GUA5</accession>
<gene>
    <name evidence="1" type="ORF">ACFPLB_04395</name>
</gene>
<sequence>MRSLAQFSGSVAFQEPSVLGAPGIWSLEDALRYQALGQWPVWTPPVLFTSGAQGCLIDLSDQTTLFQDAQGTVPVASSGQPVGMVLDQRLWGGRTIEQELERQPELWTNPVPSIANYAGTVGSYDQATKRMLNTGTSVGGFPRFQFNLGLISGKYYQVHGQLSGSIDKLTFVRLANTGAANNLSYDFSSGQISGIVVSAVNNIEFLIDLFGNWIPDDYLQIDSLTIKALTGNHASQPTTAARPAFRDVGGVRYLESDGVDDALNITLPSGTYTRAYVNASGTMTIDEAVAISGPENIMREQTIAGILYIDRDLSDSEKDRLATYWGAAS</sequence>
<keyword evidence="2" id="KW-1185">Reference proteome</keyword>
<comment type="caution">
    <text evidence="1">The sequence shown here is derived from an EMBL/GenBank/DDBJ whole genome shotgun (WGS) entry which is preliminary data.</text>
</comment>
<organism evidence="1 2">
    <name type="scientific">Aquamicrobium segne</name>
    <dbReference type="NCBI Taxonomy" id="469547"/>
    <lineage>
        <taxon>Bacteria</taxon>
        <taxon>Pseudomonadati</taxon>
        <taxon>Pseudomonadota</taxon>
        <taxon>Alphaproteobacteria</taxon>
        <taxon>Hyphomicrobiales</taxon>
        <taxon>Phyllobacteriaceae</taxon>
        <taxon>Aquamicrobium</taxon>
    </lineage>
</organism>
<dbReference type="EMBL" id="JBHSLL010000012">
    <property type="protein sequence ID" value="MFC5385205.1"/>
    <property type="molecule type" value="Genomic_DNA"/>
</dbReference>
<dbReference type="RefSeq" id="WP_378228101.1">
    <property type="nucleotide sequence ID" value="NZ_JBHSLL010000012.1"/>
</dbReference>
<proteinExistence type="predicted"/>
<dbReference type="Proteomes" id="UP001596016">
    <property type="component" value="Unassembled WGS sequence"/>
</dbReference>
<name>A0ABW0GUA5_9HYPH</name>
<reference evidence="2" key="1">
    <citation type="journal article" date="2019" name="Int. J. Syst. Evol. Microbiol.">
        <title>The Global Catalogue of Microorganisms (GCM) 10K type strain sequencing project: providing services to taxonomists for standard genome sequencing and annotation.</title>
        <authorList>
            <consortium name="The Broad Institute Genomics Platform"/>
            <consortium name="The Broad Institute Genome Sequencing Center for Infectious Disease"/>
            <person name="Wu L."/>
            <person name="Ma J."/>
        </authorList>
    </citation>
    <scope>NUCLEOTIDE SEQUENCE [LARGE SCALE GENOMIC DNA]</scope>
    <source>
        <strain evidence="2">CGMCC 4.1415</strain>
    </source>
</reference>
<evidence type="ECO:0000313" key="1">
    <source>
        <dbReference type="EMBL" id="MFC5385205.1"/>
    </source>
</evidence>